<name>A0ABU5RVM5_9CYAN</name>
<organism evidence="4 5">
    <name type="scientific">Cyanobium gracile UHCC 0139</name>
    <dbReference type="NCBI Taxonomy" id="3110308"/>
    <lineage>
        <taxon>Bacteria</taxon>
        <taxon>Bacillati</taxon>
        <taxon>Cyanobacteriota</taxon>
        <taxon>Cyanophyceae</taxon>
        <taxon>Synechococcales</taxon>
        <taxon>Prochlorococcaceae</taxon>
        <taxon>Cyanobium</taxon>
    </lineage>
</organism>
<evidence type="ECO:0000313" key="5">
    <source>
        <dbReference type="Proteomes" id="UP001304461"/>
    </source>
</evidence>
<dbReference type="GO" id="GO:0003677">
    <property type="term" value="F:DNA binding"/>
    <property type="evidence" value="ECO:0007669"/>
    <property type="project" value="UniProtKB-KW"/>
</dbReference>
<dbReference type="SUPFAM" id="SSF89447">
    <property type="entry name" value="AbrB/MazE/MraZ-like"/>
    <property type="match status" value="1"/>
</dbReference>
<feature type="domain" description="SpoVT-AbrB" evidence="3">
    <location>
        <begin position="6"/>
        <end position="47"/>
    </location>
</feature>
<dbReference type="PANTHER" id="PTHR37550">
    <property type="entry name" value="ANTITOXIN VAPB1"/>
    <property type="match status" value="1"/>
</dbReference>
<reference evidence="4 5" key="1">
    <citation type="submission" date="2023-12" db="EMBL/GenBank/DDBJ databases">
        <title>Baltic Sea Cyanobacteria.</title>
        <authorList>
            <person name="Delbaje E."/>
            <person name="Fewer D.P."/>
            <person name="Shishido T.K."/>
        </authorList>
    </citation>
    <scope>NUCLEOTIDE SEQUENCE [LARGE SCALE GENOMIC DNA]</scope>
    <source>
        <strain evidence="4 5">UHCC 0139</strain>
    </source>
</reference>
<sequence>MDVLPSRVFMNGNSQAVRIPAEFRLATDRVQITRSPNGDLIIHPCPAQRGQALLDTLARFEPSFVASLEAQQASPIPVQERESL</sequence>
<evidence type="ECO:0000259" key="3">
    <source>
        <dbReference type="PROSITE" id="PS51740"/>
    </source>
</evidence>
<proteinExistence type="inferred from homology"/>
<comment type="similarity">
    <text evidence="1">Belongs to the VapB family.</text>
</comment>
<comment type="caution">
    <text evidence="4">The sequence shown here is derived from an EMBL/GenBank/DDBJ whole genome shotgun (WGS) entry which is preliminary data.</text>
</comment>
<dbReference type="PROSITE" id="PS51740">
    <property type="entry name" value="SPOVT_ABRB"/>
    <property type="match status" value="1"/>
</dbReference>
<evidence type="ECO:0000256" key="2">
    <source>
        <dbReference type="PROSITE-ProRule" id="PRU01076"/>
    </source>
</evidence>
<keyword evidence="2 4" id="KW-0238">DNA-binding</keyword>
<dbReference type="Gene3D" id="2.10.260.10">
    <property type="match status" value="1"/>
</dbReference>
<dbReference type="EMBL" id="JAYGHX010000006">
    <property type="protein sequence ID" value="MEA5391845.1"/>
    <property type="molecule type" value="Genomic_DNA"/>
</dbReference>
<dbReference type="Pfam" id="PF04014">
    <property type="entry name" value="MazE_antitoxin"/>
    <property type="match status" value="1"/>
</dbReference>
<keyword evidence="5" id="KW-1185">Reference proteome</keyword>
<dbReference type="PANTHER" id="PTHR37550:SF3">
    <property type="entry name" value="ANTITOXIN VAPB1"/>
    <property type="match status" value="1"/>
</dbReference>
<protein>
    <submittedName>
        <fullName evidence="4">AbrB/MazE/SpoVT family DNA-binding domain-containing protein</fullName>
    </submittedName>
</protein>
<accession>A0ABU5RVM5</accession>
<dbReference type="InterPro" id="IPR051734">
    <property type="entry name" value="VapB_TA_antitoxins"/>
</dbReference>
<dbReference type="RefSeq" id="WP_323305828.1">
    <property type="nucleotide sequence ID" value="NZ_JAYGHX010000006.1"/>
</dbReference>
<gene>
    <name evidence="4" type="ORF">VB738_11315</name>
</gene>
<dbReference type="InterPro" id="IPR007159">
    <property type="entry name" value="SpoVT-AbrB_dom"/>
</dbReference>
<dbReference type="Proteomes" id="UP001304461">
    <property type="component" value="Unassembled WGS sequence"/>
</dbReference>
<evidence type="ECO:0000313" key="4">
    <source>
        <dbReference type="EMBL" id="MEA5391845.1"/>
    </source>
</evidence>
<evidence type="ECO:0000256" key="1">
    <source>
        <dbReference type="ARBA" id="ARBA00007924"/>
    </source>
</evidence>
<dbReference type="InterPro" id="IPR037914">
    <property type="entry name" value="SpoVT-AbrB_sf"/>
</dbReference>